<dbReference type="Proteomes" id="UP001281761">
    <property type="component" value="Unassembled WGS sequence"/>
</dbReference>
<sequence length="356" mass="40058">MKEEIDPLKTSDDASSNGSLDSPSTIVVNNEPFLHFDPNSKLSFEDQSTIYNSLVSLVKESYHFDNALQERAVQFLNDLEPKLDDEDRGDRLIMDLVPSSGKSHSDFSESSLTLLSSPHSTVVEATMSFLFEATSNSSPKIQDRLVESDLVSKVLTTVQPHTLPIAGNETIFDKLLFFIDPFINIAEPYYLEKLDITAAVDKYNLREKIFQKTVLPISPLVTFLNTNWHILNEDLLFSFMILLIRFIDKGPYHRPTLEFVLASPIGMTLSTYLSSVKDNHRLFTLLFNINESLEDWKTEGAEAIQSGKRMMEALISEGFEDTLEQMMMNDKSGDYGVLVVIACCNISKLLGANVMT</sequence>
<proteinExistence type="predicted"/>
<feature type="region of interest" description="Disordered" evidence="1">
    <location>
        <begin position="1"/>
        <end position="24"/>
    </location>
</feature>
<gene>
    <name evidence="2" type="ORF">BLNAU_7290</name>
</gene>
<dbReference type="EMBL" id="JARBJD010000043">
    <property type="protein sequence ID" value="KAK2957856.1"/>
    <property type="molecule type" value="Genomic_DNA"/>
</dbReference>
<organism evidence="2 3">
    <name type="scientific">Blattamonas nauphoetae</name>
    <dbReference type="NCBI Taxonomy" id="2049346"/>
    <lineage>
        <taxon>Eukaryota</taxon>
        <taxon>Metamonada</taxon>
        <taxon>Preaxostyla</taxon>
        <taxon>Oxymonadida</taxon>
        <taxon>Blattamonas</taxon>
    </lineage>
</organism>
<evidence type="ECO:0000313" key="2">
    <source>
        <dbReference type="EMBL" id="KAK2957856.1"/>
    </source>
</evidence>
<feature type="compositionally biased region" description="Basic and acidic residues" evidence="1">
    <location>
        <begin position="1"/>
        <end position="12"/>
    </location>
</feature>
<feature type="compositionally biased region" description="Polar residues" evidence="1">
    <location>
        <begin position="13"/>
        <end position="24"/>
    </location>
</feature>
<protein>
    <submittedName>
        <fullName evidence="2">Uncharacterized protein</fullName>
    </submittedName>
</protein>
<evidence type="ECO:0000256" key="1">
    <source>
        <dbReference type="SAM" id="MobiDB-lite"/>
    </source>
</evidence>
<keyword evidence="3" id="KW-1185">Reference proteome</keyword>
<evidence type="ECO:0000313" key="3">
    <source>
        <dbReference type="Proteomes" id="UP001281761"/>
    </source>
</evidence>
<reference evidence="2 3" key="1">
    <citation type="journal article" date="2022" name="bioRxiv">
        <title>Genomics of Preaxostyla Flagellates Illuminates Evolutionary Transitions and the Path Towards Mitochondrial Loss.</title>
        <authorList>
            <person name="Novak L.V.F."/>
            <person name="Treitli S.C."/>
            <person name="Pyrih J."/>
            <person name="Halakuc P."/>
            <person name="Pipaliya S.V."/>
            <person name="Vacek V."/>
            <person name="Brzon O."/>
            <person name="Soukal P."/>
            <person name="Eme L."/>
            <person name="Dacks J.B."/>
            <person name="Karnkowska A."/>
            <person name="Elias M."/>
            <person name="Hampl V."/>
        </authorList>
    </citation>
    <scope>NUCLEOTIDE SEQUENCE [LARGE SCALE GENOMIC DNA]</scope>
    <source>
        <strain evidence="2">NAU3</strain>
        <tissue evidence="2">Gut</tissue>
    </source>
</reference>
<comment type="caution">
    <text evidence="2">The sequence shown here is derived from an EMBL/GenBank/DDBJ whole genome shotgun (WGS) entry which is preliminary data.</text>
</comment>
<name>A0ABQ9Y285_9EUKA</name>
<accession>A0ABQ9Y285</accession>